<organism evidence="2 3">
    <name type="scientific">Halorarum halophilum</name>
    <dbReference type="NCBI Taxonomy" id="2743090"/>
    <lineage>
        <taxon>Archaea</taxon>
        <taxon>Methanobacteriati</taxon>
        <taxon>Methanobacteriota</taxon>
        <taxon>Stenosarchaea group</taxon>
        <taxon>Halobacteria</taxon>
        <taxon>Halobacteriales</taxon>
        <taxon>Haloferacaceae</taxon>
        <taxon>Halorarum</taxon>
    </lineage>
</organism>
<name>A0A7D5KLT1_9EURY</name>
<proteinExistence type="predicted"/>
<reference evidence="2 3" key="1">
    <citation type="submission" date="2020-07" db="EMBL/GenBank/DDBJ databases">
        <title>Gai3-2, isolated from salt lake.</title>
        <authorList>
            <person name="Cui H."/>
            <person name="Shi X."/>
        </authorList>
    </citation>
    <scope>NUCLEOTIDE SEQUENCE [LARGE SCALE GENOMIC DNA]</scope>
    <source>
        <strain evidence="2 3">Gai3-2</strain>
    </source>
</reference>
<protein>
    <submittedName>
        <fullName evidence="2">Uncharacterized protein</fullName>
    </submittedName>
</protein>
<evidence type="ECO:0000256" key="1">
    <source>
        <dbReference type="SAM" id="MobiDB-lite"/>
    </source>
</evidence>
<sequence length="112" mass="12354">MLVHLHQYREDDATDSVRSGGEVSPDRDEEAYLGTDAPGEEWERTEYGGRTIQRRSVTRDGVTAVSLPSIDDREDSELPGLTIQLRIDGGTEYVESAEVVEVTDADPDSANE</sequence>
<gene>
    <name evidence="2" type="ORF">HUG10_05880</name>
</gene>
<keyword evidence="3" id="KW-1185">Reference proteome</keyword>
<dbReference type="EMBL" id="CP058529">
    <property type="protein sequence ID" value="QLG27102.1"/>
    <property type="molecule type" value="Genomic_DNA"/>
</dbReference>
<dbReference type="GeneID" id="56028343"/>
<evidence type="ECO:0000313" key="2">
    <source>
        <dbReference type="EMBL" id="QLG27102.1"/>
    </source>
</evidence>
<dbReference type="RefSeq" id="WP_179168677.1">
    <property type="nucleotide sequence ID" value="NZ_CP058529.1"/>
</dbReference>
<evidence type="ECO:0000313" key="3">
    <source>
        <dbReference type="Proteomes" id="UP000509750"/>
    </source>
</evidence>
<feature type="region of interest" description="Disordered" evidence="1">
    <location>
        <begin position="1"/>
        <end position="41"/>
    </location>
</feature>
<dbReference type="AlphaFoldDB" id="A0A7D5KLT1"/>
<dbReference type="OrthoDB" id="302635at2157"/>
<dbReference type="Proteomes" id="UP000509750">
    <property type="component" value="Chromosome"/>
</dbReference>
<dbReference type="KEGG" id="halg:HUG10_05880"/>
<accession>A0A7D5KLT1</accession>